<dbReference type="SUPFAM" id="SSF56112">
    <property type="entry name" value="Protein kinase-like (PK-like)"/>
    <property type="match status" value="1"/>
</dbReference>
<dbReference type="FunFam" id="3.30.1010.10:FF:000002">
    <property type="entry name" value="Phosphatidylinositol 3-kinase catalytic subunit type 3"/>
    <property type="match status" value="1"/>
</dbReference>
<dbReference type="FunFam" id="1.10.1070.11:FF:000002">
    <property type="entry name" value="Phosphatidylinositol 3-kinase catalytic subunit type 3"/>
    <property type="match status" value="1"/>
</dbReference>
<keyword evidence="4 7" id="KW-0418">Kinase</keyword>
<dbReference type="InterPro" id="IPR000403">
    <property type="entry name" value="PI3/4_kinase_cat_dom"/>
</dbReference>
<sequence length="803" mass="92233">MDKLVFSYCPSSKVNAKFLIKLCFFEWKDALDSHLCSFQLFSDSEPISLVQRFFVSKTPNKSVLPTELSKLAKNDWANFEISVAELPANSHFLISMWKPSLHDETKYEFVGSAKYALFDENKLLRQGLQKIPVYTLNDESTKCNTLTSAESEKVHEVERFDQLLFKLQLGDLPSIAWLDELSLTTLKAYRSSYIPLVHTPYLYVEFLQFSFPILYQNLNYECIYTSVFSSSFDLESNFDSPAELKHRRLVRSQRNGPLDRDLKPNSKIRKELENIMSYPPSDDLSLEEKDLIWKFRYYLTRNKKAMTKFLKSVMWSDSTEVNQALSLLDSWTQIDIDDALELLSPSFKNPTVRAYAVSRLETASNEELSLYLLQLVQALRYDIPGSAKENPKPSPLASFLVSRAVSSPSIGNDLYWYLVVEIQDEPSNKLFSSVMFLLQQELSKSSEGRAIREALATQAKFIEKLLRLSKSVQAYRGTRIKKIEYLKSVLVDSKHHFMNFTPLPLPLDPSINIIGINPEACTVFKSTMQPLRLVFRCEDDSSYPIIFKNGDDLRQDQLVIQILTLMDKLLKKEKLDLHLKPYRILATGPTHGAVQFVPSKTLASILAEYRGSVLAYLREHNPDNDTTTNTYGIHPEAMDNYIRSCAGYCVITYLLGVGDRHLDNLLITEDGHFFHADFGYILGRDPKLFSPAMKLSKEMVEGMGGYNSPFYQQFKSYCYTTFTALRKSSNLILNLFSLMVDANIPDIKFDKDKVVYKVKERFCLQMSESDAIMYFEQLITDSVSALFPQIIDRMHNLAQYMRS</sequence>
<evidence type="ECO:0000256" key="5">
    <source>
        <dbReference type="ARBA" id="ARBA00022840"/>
    </source>
</evidence>
<feature type="domain" description="PIK helical" evidence="9">
    <location>
        <begin position="259"/>
        <end position="441"/>
    </location>
</feature>
<protein>
    <recommendedName>
        <fullName evidence="7">Phosphatidylinositol 3-kinase VPS34</fullName>
        <ecNumber evidence="7">2.7.1.137</ecNumber>
    </recommendedName>
</protein>
<evidence type="ECO:0000256" key="4">
    <source>
        <dbReference type="ARBA" id="ARBA00022777"/>
    </source>
</evidence>
<dbReference type="CDD" id="cd00870">
    <property type="entry name" value="PI3Ka_III"/>
    <property type="match status" value="1"/>
</dbReference>
<dbReference type="PROSITE" id="PS51547">
    <property type="entry name" value="C2_PI3K"/>
    <property type="match status" value="1"/>
</dbReference>
<dbReference type="Gene3D" id="1.25.40.70">
    <property type="entry name" value="Phosphatidylinositol 3-kinase, accessory domain (PIK)"/>
    <property type="match status" value="1"/>
</dbReference>
<dbReference type="PROSITE" id="PS00916">
    <property type="entry name" value="PI3_4_KINASE_2"/>
    <property type="match status" value="1"/>
</dbReference>
<dbReference type="RefSeq" id="XP_056037503.1">
    <property type="nucleotide sequence ID" value="XM_056182647.1"/>
</dbReference>
<dbReference type="InterPro" id="IPR035892">
    <property type="entry name" value="C2_domain_sf"/>
</dbReference>
<dbReference type="InterPro" id="IPR036940">
    <property type="entry name" value="PI3/4_kinase_cat_sf"/>
</dbReference>
<dbReference type="PIRSF" id="PIRSF000587">
    <property type="entry name" value="PI3K_Vps34"/>
    <property type="match status" value="1"/>
</dbReference>
<dbReference type="CDD" id="cd00896">
    <property type="entry name" value="PI3Kc_III"/>
    <property type="match status" value="1"/>
</dbReference>
<dbReference type="InterPro" id="IPR016024">
    <property type="entry name" value="ARM-type_fold"/>
</dbReference>
<evidence type="ECO:0000256" key="6">
    <source>
        <dbReference type="ARBA" id="ARBA00023985"/>
    </source>
</evidence>
<evidence type="ECO:0000313" key="11">
    <source>
        <dbReference type="EMBL" id="WBW73260.1"/>
    </source>
</evidence>
<dbReference type="InterPro" id="IPR057756">
    <property type="entry name" value="PI3-kinase_type3/VPS34_cat"/>
</dbReference>
<dbReference type="InterPro" id="IPR002420">
    <property type="entry name" value="PI3K-type_C2_dom"/>
</dbReference>
<dbReference type="PROSITE" id="PS50290">
    <property type="entry name" value="PI3_4_KINASE_3"/>
    <property type="match status" value="1"/>
</dbReference>
<keyword evidence="3 7" id="KW-0547">Nucleotide-binding</keyword>
<evidence type="ECO:0000259" key="10">
    <source>
        <dbReference type="PROSITE" id="PS51547"/>
    </source>
</evidence>
<feature type="domain" description="PI3K/PI4K catalytic" evidence="8">
    <location>
        <begin position="517"/>
        <end position="787"/>
    </location>
</feature>
<dbReference type="InterPro" id="IPR015433">
    <property type="entry name" value="PI3/4_kinase"/>
</dbReference>
<evidence type="ECO:0000256" key="3">
    <source>
        <dbReference type="ARBA" id="ARBA00022741"/>
    </source>
</evidence>
<dbReference type="SMART" id="SM00145">
    <property type="entry name" value="PI3Ka"/>
    <property type="match status" value="1"/>
</dbReference>
<dbReference type="Gene3D" id="2.60.40.150">
    <property type="entry name" value="C2 domain"/>
    <property type="match status" value="1"/>
</dbReference>
<evidence type="ECO:0000256" key="1">
    <source>
        <dbReference type="ARBA" id="ARBA00006209"/>
    </source>
</evidence>
<dbReference type="InterPro" id="IPR001263">
    <property type="entry name" value="PI3K_accessory_dom"/>
</dbReference>
<dbReference type="Pfam" id="PF00613">
    <property type="entry name" value="PI3Ka"/>
    <property type="match status" value="1"/>
</dbReference>
<dbReference type="GO" id="GO:0034271">
    <property type="term" value="C:phosphatidylinositol 3-kinase complex, class III, type I"/>
    <property type="evidence" value="ECO:0007669"/>
    <property type="project" value="TreeGrafter"/>
</dbReference>
<keyword evidence="12" id="KW-1185">Reference proteome</keyword>
<reference evidence="11 12" key="1">
    <citation type="journal article" date="2023" name="G3 (Bethesda)">
        <title>A high-quality reference genome for the fission yeast Schizosaccharomyces osmophilus.</title>
        <authorList>
            <person name="Jia G.S."/>
            <person name="Zhang W.C."/>
            <person name="Liang Y."/>
            <person name="Liu X.H."/>
            <person name="Rhind N."/>
            <person name="Pidoux A."/>
            <person name="Brysch-Herzberg M."/>
            <person name="Du L.L."/>
        </authorList>
    </citation>
    <scope>NUCLEOTIDE SEQUENCE [LARGE SCALE GENOMIC DNA]</scope>
    <source>
        <strain evidence="11 12">CBS 15793</strain>
    </source>
</reference>
<dbReference type="GO" id="GO:0048015">
    <property type="term" value="P:phosphatidylinositol-mediated signaling"/>
    <property type="evidence" value="ECO:0007669"/>
    <property type="project" value="TreeGrafter"/>
</dbReference>
<dbReference type="FunFam" id="1.25.40.70:FF:000009">
    <property type="entry name" value="Phosphatidylinositol 3-kinase VPS34"/>
    <property type="match status" value="1"/>
</dbReference>
<keyword evidence="5 7" id="KW-0067">ATP-binding</keyword>
<dbReference type="InterPro" id="IPR018936">
    <property type="entry name" value="PI3/4_kinase_CS"/>
</dbReference>
<dbReference type="GO" id="GO:0016303">
    <property type="term" value="F:1-phosphatidylinositol-3-kinase activity"/>
    <property type="evidence" value="ECO:0007669"/>
    <property type="project" value="UniProtKB-UniRule"/>
</dbReference>
<dbReference type="GeneID" id="80877336"/>
<dbReference type="EMBL" id="CP115612">
    <property type="protein sequence ID" value="WBW73260.1"/>
    <property type="molecule type" value="Genomic_DNA"/>
</dbReference>
<proteinExistence type="inferred from homology"/>
<dbReference type="GO" id="GO:0000407">
    <property type="term" value="C:phagophore assembly site"/>
    <property type="evidence" value="ECO:0007669"/>
    <property type="project" value="TreeGrafter"/>
</dbReference>
<feature type="domain" description="C2 PI3K-type" evidence="10">
    <location>
        <begin position="14"/>
        <end position="173"/>
    </location>
</feature>
<evidence type="ECO:0000313" key="12">
    <source>
        <dbReference type="Proteomes" id="UP001212411"/>
    </source>
</evidence>
<comment type="catalytic activity">
    <reaction evidence="6">
        <text>a 1,2-diacyl-sn-glycero-3-phospho-(1D-myo-inositol) + ATP = a 1,2-diacyl-sn-glycero-3-phospho-(1D-myo-inositol-3-phosphate) + ADP + H(+)</text>
        <dbReference type="Rhea" id="RHEA:12709"/>
        <dbReference type="ChEBI" id="CHEBI:15378"/>
        <dbReference type="ChEBI" id="CHEBI:30616"/>
        <dbReference type="ChEBI" id="CHEBI:57880"/>
        <dbReference type="ChEBI" id="CHEBI:58088"/>
        <dbReference type="ChEBI" id="CHEBI:456216"/>
        <dbReference type="EC" id="2.7.1.137"/>
    </reaction>
    <physiologicalReaction direction="left-to-right" evidence="6">
        <dbReference type="Rhea" id="RHEA:12710"/>
    </physiologicalReaction>
</comment>
<evidence type="ECO:0000256" key="2">
    <source>
        <dbReference type="ARBA" id="ARBA00022679"/>
    </source>
</evidence>
<dbReference type="PANTHER" id="PTHR10048:SF7">
    <property type="entry name" value="PHOSPHATIDYLINOSITOL 3-KINASE CATALYTIC SUBUNIT TYPE 3"/>
    <property type="match status" value="1"/>
</dbReference>
<dbReference type="GO" id="GO:0005524">
    <property type="term" value="F:ATP binding"/>
    <property type="evidence" value="ECO:0007669"/>
    <property type="project" value="UniProtKB-UniRule"/>
</dbReference>
<comment type="similarity">
    <text evidence="1">Belongs to the PI3/PI4-kinase family. Type III PI4K subfamily.</text>
</comment>
<organism evidence="11 12">
    <name type="scientific">Schizosaccharomyces osmophilus</name>
    <dbReference type="NCBI Taxonomy" id="2545709"/>
    <lineage>
        <taxon>Eukaryota</taxon>
        <taxon>Fungi</taxon>
        <taxon>Dikarya</taxon>
        <taxon>Ascomycota</taxon>
        <taxon>Taphrinomycotina</taxon>
        <taxon>Schizosaccharomycetes</taxon>
        <taxon>Schizosaccharomycetales</taxon>
        <taxon>Schizosaccharomycetaceae</taxon>
        <taxon>Schizosaccharomyces</taxon>
    </lineage>
</organism>
<dbReference type="SMART" id="SM00146">
    <property type="entry name" value="PI3Kc"/>
    <property type="match status" value="1"/>
</dbReference>
<gene>
    <name evidence="11" type="primary">pik3</name>
    <name evidence="11" type="ORF">SOMG_03860</name>
</gene>
<evidence type="ECO:0000259" key="8">
    <source>
        <dbReference type="PROSITE" id="PS50290"/>
    </source>
</evidence>
<evidence type="ECO:0000259" key="9">
    <source>
        <dbReference type="PROSITE" id="PS51545"/>
    </source>
</evidence>
<dbReference type="GO" id="GO:0000045">
    <property type="term" value="P:autophagosome assembly"/>
    <property type="evidence" value="ECO:0007669"/>
    <property type="project" value="TreeGrafter"/>
</dbReference>
<accession>A0AAE9WBP4</accession>
<dbReference type="InterPro" id="IPR008290">
    <property type="entry name" value="PI3K_Vps34"/>
</dbReference>
<dbReference type="Proteomes" id="UP001212411">
    <property type="component" value="Chromosome 2"/>
</dbReference>
<dbReference type="EC" id="2.7.1.137" evidence="7"/>
<keyword evidence="2 7" id="KW-0808">Transferase</keyword>
<dbReference type="Gene3D" id="1.10.1070.11">
    <property type="entry name" value="Phosphatidylinositol 3-/4-kinase, catalytic domain"/>
    <property type="match status" value="1"/>
</dbReference>
<dbReference type="KEGG" id="som:SOMG_03860"/>
<dbReference type="AlphaFoldDB" id="A0AAE9WBP4"/>
<dbReference type="Pfam" id="PF00792">
    <property type="entry name" value="PI3K_C2"/>
    <property type="match status" value="1"/>
</dbReference>
<dbReference type="InterPro" id="IPR011009">
    <property type="entry name" value="Kinase-like_dom_sf"/>
</dbReference>
<dbReference type="InterPro" id="IPR042236">
    <property type="entry name" value="PI3K_accessory_sf"/>
</dbReference>
<dbReference type="PROSITE" id="PS51545">
    <property type="entry name" value="PIK_HELICAL"/>
    <property type="match status" value="1"/>
</dbReference>
<dbReference type="PROSITE" id="PS00915">
    <property type="entry name" value="PI3_4_KINASE_1"/>
    <property type="match status" value="1"/>
</dbReference>
<dbReference type="SUPFAM" id="SSF48371">
    <property type="entry name" value="ARM repeat"/>
    <property type="match status" value="1"/>
</dbReference>
<dbReference type="GO" id="GO:0005777">
    <property type="term" value="C:peroxisome"/>
    <property type="evidence" value="ECO:0007669"/>
    <property type="project" value="TreeGrafter"/>
</dbReference>
<dbReference type="GO" id="GO:0006897">
    <property type="term" value="P:endocytosis"/>
    <property type="evidence" value="ECO:0007669"/>
    <property type="project" value="TreeGrafter"/>
</dbReference>
<evidence type="ECO:0000256" key="7">
    <source>
        <dbReference type="PIRNR" id="PIRNR000587"/>
    </source>
</evidence>
<dbReference type="Pfam" id="PF00454">
    <property type="entry name" value="PI3_PI4_kinase"/>
    <property type="match status" value="1"/>
</dbReference>
<dbReference type="Gene3D" id="3.30.1010.10">
    <property type="entry name" value="Phosphatidylinositol 3-kinase Catalytic Subunit, Chain A, domain 4"/>
    <property type="match status" value="1"/>
</dbReference>
<dbReference type="GO" id="GO:0005768">
    <property type="term" value="C:endosome"/>
    <property type="evidence" value="ECO:0007669"/>
    <property type="project" value="TreeGrafter"/>
</dbReference>
<dbReference type="SUPFAM" id="SSF49562">
    <property type="entry name" value="C2 domain (Calcium/lipid-binding domain, CaLB)"/>
    <property type="match status" value="1"/>
</dbReference>
<dbReference type="PANTHER" id="PTHR10048">
    <property type="entry name" value="PHOSPHATIDYLINOSITOL KINASE"/>
    <property type="match status" value="1"/>
</dbReference>
<name>A0AAE9WBP4_9SCHI</name>
<dbReference type="GO" id="GO:0034272">
    <property type="term" value="C:phosphatidylinositol 3-kinase complex, class III, type II"/>
    <property type="evidence" value="ECO:0007669"/>
    <property type="project" value="TreeGrafter"/>
</dbReference>